<feature type="transmembrane region" description="Helical" evidence="2">
    <location>
        <begin position="14"/>
        <end position="35"/>
    </location>
</feature>
<organism evidence="3 4">
    <name type="scientific">Neonectria ditissima</name>
    <dbReference type="NCBI Taxonomy" id="78410"/>
    <lineage>
        <taxon>Eukaryota</taxon>
        <taxon>Fungi</taxon>
        <taxon>Dikarya</taxon>
        <taxon>Ascomycota</taxon>
        <taxon>Pezizomycotina</taxon>
        <taxon>Sordariomycetes</taxon>
        <taxon>Hypocreomycetidae</taxon>
        <taxon>Hypocreales</taxon>
        <taxon>Nectriaceae</taxon>
        <taxon>Neonectria</taxon>
    </lineage>
</organism>
<dbReference type="GO" id="GO:0031204">
    <property type="term" value="P:post-translational protein targeting to membrane, translocation"/>
    <property type="evidence" value="ECO:0007669"/>
    <property type="project" value="InterPro"/>
</dbReference>
<keyword evidence="4" id="KW-1185">Reference proteome</keyword>
<keyword evidence="2" id="KW-0472">Membrane</keyword>
<gene>
    <name evidence="3" type="ORF">AK830_g7093</name>
</gene>
<dbReference type="PANTHER" id="PTHR28229:SF1">
    <property type="entry name" value="TRANSLOCATION PROTEIN SEC66"/>
    <property type="match status" value="1"/>
</dbReference>
<dbReference type="OrthoDB" id="73168at2759"/>
<proteinExistence type="predicted"/>
<evidence type="ECO:0000256" key="1">
    <source>
        <dbReference type="SAM" id="MobiDB-lite"/>
    </source>
</evidence>
<dbReference type="GO" id="GO:0031207">
    <property type="term" value="C:Sec62/Sec63 complex"/>
    <property type="evidence" value="ECO:0007669"/>
    <property type="project" value="InterPro"/>
</dbReference>
<comment type="caution">
    <text evidence="3">The sequence shown here is derived from an EMBL/GenBank/DDBJ whole genome shotgun (WGS) entry which is preliminary data.</text>
</comment>
<evidence type="ECO:0000256" key="2">
    <source>
        <dbReference type="SAM" id="Phobius"/>
    </source>
</evidence>
<evidence type="ECO:0000313" key="4">
    <source>
        <dbReference type="Proteomes" id="UP000050424"/>
    </source>
</evidence>
<accession>A0A0P7BH16</accession>
<name>A0A0P7BH16_9HYPO</name>
<dbReference type="InterPro" id="IPR018624">
    <property type="entry name" value="Sec66"/>
</dbReference>
<sequence>MALPAFLDIDWKGLALPCAYVIVLATALMTFSTIYRKRKAANAQDAAESANLAPWFGPHLQRNVYLSLLHLQPEDGAEKTPRIPDSVLRAALLRRAVEDIRRLIQIKNAKQACSSLLQRGSVGDDLWQRFQRAEKEMEAELRDVVTEANALAPNWGQSIFQSAHEMSANAALRTQIEDHLAQADSEKQWWEKRRGQIQSDFMKELDGSEQSSSTKAVSEDDAVLVDTPSKSKKKGGKK</sequence>
<dbReference type="AlphaFoldDB" id="A0A0P7BH16"/>
<keyword evidence="2" id="KW-1133">Transmembrane helix</keyword>
<protein>
    <recommendedName>
        <fullName evidence="5">Translocation protein sec66</fullName>
    </recommendedName>
</protein>
<reference evidence="3 4" key="1">
    <citation type="submission" date="2015-09" db="EMBL/GenBank/DDBJ databases">
        <title>Draft genome of a European isolate of the apple canker pathogen Neonectria ditissima.</title>
        <authorList>
            <person name="Gomez-Cortecero A."/>
            <person name="Harrison R.J."/>
            <person name="Armitage A.D."/>
        </authorList>
    </citation>
    <scope>NUCLEOTIDE SEQUENCE [LARGE SCALE GENOMIC DNA]</scope>
    <source>
        <strain evidence="3 4">R09/05</strain>
    </source>
</reference>
<dbReference type="PANTHER" id="PTHR28229">
    <property type="entry name" value="TRANSLOCATION PROTEIN SEC66"/>
    <property type="match status" value="1"/>
</dbReference>
<dbReference type="Proteomes" id="UP000050424">
    <property type="component" value="Unassembled WGS sequence"/>
</dbReference>
<keyword evidence="2" id="KW-0812">Transmembrane</keyword>
<dbReference type="EMBL" id="LKCW01000106">
    <property type="protein sequence ID" value="KPM39501.1"/>
    <property type="molecule type" value="Genomic_DNA"/>
</dbReference>
<evidence type="ECO:0000313" key="3">
    <source>
        <dbReference type="EMBL" id="KPM39501.1"/>
    </source>
</evidence>
<feature type="region of interest" description="Disordered" evidence="1">
    <location>
        <begin position="200"/>
        <end position="238"/>
    </location>
</feature>
<evidence type="ECO:0008006" key="5">
    <source>
        <dbReference type="Google" id="ProtNLM"/>
    </source>
</evidence>
<dbReference type="STRING" id="78410.A0A0P7BH16"/>
<dbReference type="Pfam" id="PF09802">
    <property type="entry name" value="Sec66"/>
    <property type="match status" value="1"/>
</dbReference>